<evidence type="ECO:0000256" key="2">
    <source>
        <dbReference type="ARBA" id="ARBA00022438"/>
    </source>
</evidence>
<dbReference type="Pfam" id="PF05343">
    <property type="entry name" value="Peptidase_M42"/>
    <property type="match status" value="1"/>
</dbReference>
<organism evidence="9 10">
    <name type="scientific">Flammeovirga pacifica</name>
    <dbReference type="NCBI Taxonomy" id="915059"/>
    <lineage>
        <taxon>Bacteria</taxon>
        <taxon>Pseudomonadati</taxon>
        <taxon>Bacteroidota</taxon>
        <taxon>Cytophagia</taxon>
        <taxon>Cytophagales</taxon>
        <taxon>Flammeovirgaceae</taxon>
        <taxon>Flammeovirga</taxon>
    </lineage>
</organism>
<evidence type="ECO:0000256" key="6">
    <source>
        <dbReference type="PIRNR" id="PIRNR001123"/>
    </source>
</evidence>
<feature type="binding site" evidence="8">
    <location>
        <position position="69"/>
    </location>
    <ligand>
        <name>Zn(2+)</name>
        <dbReference type="ChEBI" id="CHEBI:29105"/>
        <label>1</label>
    </ligand>
</feature>
<feature type="binding site" evidence="8">
    <location>
        <position position="322"/>
    </location>
    <ligand>
        <name>Zn(2+)</name>
        <dbReference type="ChEBI" id="CHEBI:29105"/>
        <label>2</label>
    </ligand>
</feature>
<keyword evidence="10" id="KW-1185">Reference proteome</keyword>
<dbReference type="PIRSF" id="PIRSF001123">
    <property type="entry name" value="PepA_GA"/>
    <property type="match status" value="1"/>
</dbReference>
<evidence type="ECO:0000313" key="10">
    <source>
        <dbReference type="Proteomes" id="UP000179797"/>
    </source>
</evidence>
<dbReference type="Proteomes" id="UP000179797">
    <property type="component" value="Unassembled WGS sequence"/>
</dbReference>
<dbReference type="Gene3D" id="3.40.630.10">
    <property type="entry name" value="Zn peptidases"/>
    <property type="match status" value="1"/>
</dbReference>
<gene>
    <name evidence="9" type="ORF">NH26_03795</name>
</gene>
<keyword evidence="4 8" id="KW-0479">Metal-binding</keyword>
<feature type="binding site" evidence="8">
    <location>
        <position position="211"/>
    </location>
    <ligand>
        <name>Zn(2+)</name>
        <dbReference type="ChEBI" id="CHEBI:29105"/>
        <label>2</label>
    </ligand>
</feature>
<sequence length="354" mass="39156">MSIEKIDWNLLKSISETPGAPGFEKQVRELIINELKSYVDEYYTDNMGNLITIKRSKSENAKKFMFAAHMDEIGFMVKHIDDNGYIRFQTLGGFDPKTLTSMRVLVHGKKDLLGVMGCKPIHSMTPAERQKVITNEEYFIDCGLSKEEVSKYVKVGDSITRHQNLEMVGNLINGKSLDDRVCVYALVEVMKSLNAETIDCDVYGVFTVQEEVGLRGAQVAGHGVSPDFGIALDVTVANDIPGLSPENYVTQMGKGVGIKHFDGGTICDRRMVELLENVANENNISNQAEVLPFGGTDTANIQRMPENGAIAGALSIPMRYLHQTVEMAEPGDVWAMVELCGKVVQEAKKLITNR</sequence>
<feature type="binding site" evidence="8">
    <location>
        <position position="178"/>
    </location>
    <ligand>
        <name>Zn(2+)</name>
        <dbReference type="ChEBI" id="CHEBI:29105"/>
        <label>2</label>
    </ligand>
</feature>
<dbReference type="SUPFAM" id="SSF53187">
    <property type="entry name" value="Zn-dependent exopeptidases"/>
    <property type="match status" value="1"/>
</dbReference>
<evidence type="ECO:0000256" key="5">
    <source>
        <dbReference type="ARBA" id="ARBA00022801"/>
    </source>
</evidence>
<name>A0A1S1YWX8_FLAPC</name>
<keyword evidence="3" id="KW-0645">Protease</keyword>
<comment type="caution">
    <text evidence="9">The sequence shown here is derived from an EMBL/GenBank/DDBJ whole genome shotgun (WGS) entry which is preliminary data.</text>
</comment>
<dbReference type="CDD" id="cd05656">
    <property type="entry name" value="M42_Frv"/>
    <property type="match status" value="1"/>
</dbReference>
<evidence type="ECO:0000256" key="8">
    <source>
        <dbReference type="PIRSR" id="PIRSR001123-2"/>
    </source>
</evidence>
<accession>A0A1S1YWX8</accession>
<dbReference type="InterPro" id="IPR051464">
    <property type="entry name" value="Peptidase_M42_aminopept"/>
</dbReference>
<evidence type="ECO:0000256" key="1">
    <source>
        <dbReference type="ARBA" id="ARBA00006272"/>
    </source>
</evidence>
<feature type="binding site" evidence="8">
    <location>
        <position position="178"/>
    </location>
    <ligand>
        <name>Zn(2+)</name>
        <dbReference type="ChEBI" id="CHEBI:29105"/>
        <label>1</label>
    </ligand>
</feature>
<dbReference type="InterPro" id="IPR023367">
    <property type="entry name" value="Peptidase_M42_dom2"/>
</dbReference>
<dbReference type="InterPro" id="IPR008007">
    <property type="entry name" value="Peptidase_M42"/>
</dbReference>
<dbReference type="PANTHER" id="PTHR32481">
    <property type="entry name" value="AMINOPEPTIDASE"/>
    <property type="match status" value="1"/>
</dbReference>
<dbReference type="GO" id="GO:0046872">
    <property type="term" value="F:metal ion binding"/>
    <property type="evidence" value="ECO:0007669"/>
    <property type="project" value="UniProtKB-UniRule"/>
</dbReference>
<dbReference type="EMBL" id="JRYR02000001">
    <property type="protein sequence ID" value="OHX65530.1"/>
    <property type="molecule type" value="Genomic_DNA"/>
</dbReference>
<comment type="cofactor">
    <cofactor evidence="8">
        <name>a divalent metal cation</name>
        <dbReference type="ChEBI" id="CHEBI:60240"/>
    </cofactor>
    <text evidence="8">Binds 2 divalent metal cations per subunit.</text>
</comment>
<keyword evidence="2" id="KW-0031">Aminopeptidase</keyword>
<dbReference type="OrthoDB" id="9772053at2"/>
<dbReference type="STRING" id="915059.NH26_03795"/>
<comment type="similarity">
    <text evidence="1 6">Belongs to the peptidase M42 family.</text>
</comment>
<dbReference type="SUPFAM" id="SSF101821">
    <property type="entry name" value="Aminopeptidase/glucanase lid domain"/>
    <property type="match status" value="1"/>
</dbReference>
<dbReference type="GO" id="GO:0006508">
    <property type="term" value="P:proteolysis"/>
    <property type="evidence" value="ECO:0007669"/>
    <property type="project" value="UniProtKB-KW"/>
</dbReference>
<evidence type="ECO:0000313" key="9">
    <source>
        <dbReference type="EMBL" id="OHX65530.1"/>
    </source>
</evidence>
<evidence type="ECO:0000256" key="4">
    <source>
        <dbReference type="ARBA" id="ARBA00022723"/>
    </source>
</evidence>
<evidence type="ECO:0000256" key="7">
    <source>
        <dbReference type="PIRSR" id="PIRSR001123-1"/>
    </source>
</evidence>
<keyword evidence="5" id="KW-0378">Hydrolase</keyword>
<protein>
    <submittedName>
        <fullName evidence="9">Endoglucanase</fullName>
    </submittedName>
</protein>
<dbReference type="PANTHER" id="PTHR32481:SF0">
    <property type="entry name" value="AMINOPEPTIDASE YPDE-RELATED"/>
    <property type="match status" value="1"/>
</dbReference>
<dbReference type="GO" id="GO:0004177">
    <property type="term" value="F:aminopeptidase activity"/>
    <property type="evidence" value="ECO:0007669"/>
    <property type="project" value="UniProtKB-UniRule"/>
</dbReference>
<dbReference type="RefSeq" id="WP_044225240.1">
    <property type="nucleotide sequence ID" value="NZ_JRYR02000001.1"/>
</dbReference>
<reference evidence="9 10" key="1">
    <citation type="journal article" date="2012" name="Int. J. Syst. Evol. Microbiol.">
        <title>Flammeovirga pacifica sp. nov., isolated from deep-sea sediment.</title>
        <authorList>
            <person name="Xu H."/>
            <person name="Fu Y."/>
            <person name="Yang N."/>
            <person name="Ding Z."/>
            <person name="Lai Q."/>
            <person name="Zeng R."/>
        </authorList>
    </citation>
    <scope>NUCLEOTIDE SEQUENCE [LARGE SCALE GENOMIC DNA]</scope>
    <source>
        <strain evidence="10">DSM 24597 / LMG 26175 / WPAGA1</strain>
    </source>
</reference>
<feature type="binding site" evidence="8">
    <location>
        <position position="233"/>
    </location>
    <ligand>
        <name>Zn(2+)</name>
        <dbReference type="ChEBI" id="CHEBI:29105"/>
        <label>1</label>
    </ligand>
</feature>
<dbReference type="AlphaFoldDB" id="A0A1S1YWX8"/>
<evidence type="ECO:0000256" key="3">
    <source>
        <dbReference type="ARBA" id="ARBA00022670"/>
    </source>
</evidence>
<proteinExistence type="inferred from homology"/>
<dbReference type="Gene3D" id="2.40.30.40">
    <property type="entry name" value="Peptidase M42, domain 2"/>
    <property type="match status" value="1"/>
</dbReference>
<feature type="active site" description="Proton acceptor" evidence="7">
    <location>
        <position position="210"/>
    </location>
</feature>